<dbReference type="Pfam" id="PF06853">
    <property type="entry name" value="DUF1249"/>
    <property type="match status" value="1"/>
</dbReference>
<dbReference type="EMBL" id="QOPE01000003">
    <property type="protein sequence ID" value="RCL42562.1"/>
    <property type="molecule type" value="Genomic_DNA"/>
</dbReference>
<reference evidence="1 2" key="1">
    <citation type="journal article" date="2018" name="Microbiome">
        <title>Fine metagenomic profile of the Mediterranean stratified and mixed water columns revealed by assembly and recruitment.</title>
        <authorList>
            <person name="Haro-Moreno J.M."/>
            <person name="Lopez-Perez M."/>
            <person name="De La Torre J.R."/>
            <person name="Picazo A."/>
            <person name="Camacho A."/>
            <person name="Rodriguez-Valera F."/>
        </authorList>
    </citation>
    <scope>NUCLEOTIDE SEQUENCE [LARGE SCALE GENOMIC DNA]</scope>
    <source>
        <strain evidence="1">MED-G82</strain>
    </source>
</reference>
<dbReference type="Proteomes" id="UP000253307">
    <property type="component" value="Unassembled WGS sequence"/>
</dbReference>
<name>A0A368C0I1_9GAMM</name>
<dbReference type="AlphaFoldDB" id="A0A368C0I1"/>
<evidence type="ECO:0000313" key="2">
    <source>
        <dbReference type="Proteomes" id="UP000253307"/>
    </source>
</evidence>
<protein>
    <submittedName>
        <fullName evidence="1">DUF1249 domain-containing protein</fullName>
    </submittedName>
</protein>
<gene>
    <name evidence="1" type="ORF">DBW96_00780</name>
</gene>
<proteinExistence type="predicted"/>
<dbReference type="PANTHER" id="PTHR38774">
    <property type="entry name" value="CYTOPLASMIC PROTEIN-RELATED"/>
    <property type="match status" value="1"/>
</dbReference>
<organism evidence="1 2">
    <name type="scientific">SAR86 cluster bacterium</name>
    <dbReference type="NCBI Taxonomy" id="2030880"/>
    <lineage>
        <taxon>Bacteria</taxon>
        <taxon>Pseudomonadati</taxon>
        <taxon>Pseudomonadota</taxon>
        <taxon>Gammaproteobacteria</taxon>
        <taxon>SAR86 cluster</taxon>
    </lineage>
</organism>
<dbReference type="InterPro" id="IPR009659">
    <property type="entry name" value="DUF1249"/>
</dbReference>
<dbReference type="PANTHER" id="PTHR38774:SF1">
    <property type="entry name" value="CYTOPLASMIC PROTEIN"/>
    <property type="match status" value="1"/>
</dbReference>
<comment type="caution">
    <text evidence="1">The sequence shown here is derived from an EMBL/GenBank/DDBJ whole genome shotgun (WGS) entry which is preliminary data.</text>
</comment>
<evidence type="ECO:0000313" key="1">
    <source>
        <dbReference type="EMBL" id="RCL42562.1"/>
    </source>
</evidence>
<sequence length="136" mass="15995">MNKLSKTSHHLSVCSANYRRIRKILPGFAKQEYKFLLDETDVTASFKIIDKQNHTLLIESAQSTSNSIMEFKFRLQIFLDARLAEVVSFQNEKPVPFYVSKPRSQSLDEKYQQNRMLCEWLEYILLKGRVKSDFLP</sequence>
<accession>A0A368C0I1</accession>